<dbReference type="InterPro" id="IPR003848">
    <property type="entry name" value="DUF218"/>
</dbReference>
<dbReference type="PANTHER" id="PTHR30336">
    <property type="entry name" value="INNER MEMBRANE PROTEIN, PROBABLE PERMEASE"/>
    <property type="match status" value="1"/>
</dbReference>
<dbReference type="InterPro" id="IPR014729">
    <property type="entry name" value="Rossmann-like_a/b/a_fold"/>
</dbReference>
<dbReference type="PANTHER" id="PTHR30336:SF20">
    <property type="entry name" value="DUF218 DOMAIN-CONTAINING PROTEIN"/>
    <property type="match status" value="1"/>
</dbReference>
<gene>
    <name evidence="2" type="ORF">UFOPK1704_00178</name>
</gene>
<dbReference type="GO" id="GO:0005886">
    <property type="term" value="C:plasma membrane"/>
    <property type="evidence" value="ECO:0007669"/>
    <property type="project" value="TreeGrafter"/>
</dbReference>
<sequence length="202" mass="21722">MRCVLSCMLRLMSAATIAVVLYMCVVGITVVGAGTLDNGREADVIVVMGAAQYDGRPSELLESRLSHALELLQDQNRASLIAVTGGKQAGDRFTESEASAQWLIENGVDADVILQENIGRSTWESLNELAPVLKKNSAEHVVMVTSDWHAARSALTLEELGFSVSSSAIDSRGASVRRWLRETVGVATGRIIGFRNLFSITG</sequence>
<reference evidence="2" key="1">
    <citation type="submission" date="2020-05" db="EMBL/GenBank/DDBJ databases">
        <authorList>
            <person name="Chiriac C."/>
            <person name="Salcher M."/>
            <person name="Ghai R."/>
            <person name="Kavagutti S V."/>
        </authorList>
    </citation>
    <scope>NUCLEOTIDE SEQUENCE</scope>
</reference>
<name>A0A6J6DWZ7_9ZZZZ</name>
<dbReference type="CDD" id="cd06259">
    <property type="entry name" value="YdcF-like"/>
    <property type="match status" value="1"/>
</dbReference>
<protein>
    <submittedName>
        <fullName evidence="2">Unannotated protein</fullName>
    </submittedName>
</protein>
<dbReference type="Pfam" id="PF02698">
    <property type="entry name" value="DUF218"/>
    <property type="match status" value="1"/>
</dbReference>
<feature type="domain" description="DUF218" evidence="1">
    <location>
        <begin position="43"/>
        <end position="185"/>
    </location>
</feature>
<organism evidence="2">
    <name type="scientific">freshwater metagenome</name>
    <dbReference type="NCBI Taxonomy" id="449393"/>
    <lineage>
        <taxon>unclassified sequences</taxon>
        <taxon>metagenomes</taxon>
        <taxon>ecological metagenomes</taxon>
    </lineage>
</organism>
<evidence type="ECO:0000313" key="2">
    <source>
        <dbReference type="EMBL" id="CAB4565618.1"/>
    </source>
</evidence>
<dbReference type="AlphaFoldDB" id="A0A6J6DWZ7"/>
<dbReference type="InterPro" id="IPR051599">
    <property type="entry name" value="Cell_Envelope_Assoc"/>
</dbReference>
<dbReference type="Gene3D" id="3.40.50.620">
    <property type="entry name" value="HUPs"/>
    <property type="match status" value="1"/>
</dbReference>
<dbReference type="EMBL" id="CAEZTQ010000018">
    <property type="protein sequence ID" value="CAB4565618.1"/>
    <property type="molecule type" value="Genomic_DNA"/>
</dbReference>
<accession>A0A6J6DWZ7</accession>
<evidence type="ECO:0000259" key="1">
    <source>
        <dbReference type="Pfam" id="PF02698"/>
    </source>
</evidence>
<proteinExistence type="predicted"/>